<name>A0A316HUV1_9PSEU</name>
<dbReference type="EMBL" id="QGHB01000008">
    <property type="protein sequence ID" value="PWK84468.1"/>
    <property type="molecule type" value="Genomic_DNA"/>
</dbReference>
<reference evidence="1 2" key="1">
    <citation type="submission" date="2018-05" db="EMBL/GenBank/DDBJ databases">
        <title>Genomic Encyclopedia of Type Strains, Phase IV (KMG-IV): sequencing the most valuable type-strain genomes for metagenomic binning, comparative biology and taxonomic classification.</title>
        <authorList>
            <person name="Goeker M."/>
        </authorList>
    </citation>
    <scope>NUCLEOTIDE SEQUENCE [LARGE SCALE GENOMIC DNA]</scope>
    <source>
        <strain evidence="1 2">DSM 45480</strain>
    </source>
</reference>
<organism evidence="1 2">
    <name type="scientific">Lentzea atacamensis</name>
    <dbReference type="NCBI Taxonomy" id="531938"/>
    <lineage>
        <taxon>Bacteria</taxon>
        <taxon>Bacillati</taxon>
        <taxon>Actinomycetota</taxon>
        <taxon>Actinomycetes</taxon>
        <taxon>Pseudonocardiales</taxon>
        <taxon>Pseudonocardiaceae</taxon>
        <taxon>Lentzea</taxon>
    </lineage>
</organism>
<sequence length="134" mass="15103">MAILEAADRLLSGTPQRSTGNLSTVQLAVEADVKYWVVAQKHPDLRDHFQQLVLHARRTAAEFRDNHEPFTRLQRDHLALKKHCTGLEELVRTYAQVINELTLENKALREAAFSSSATVTPLGRRVSDTGDLRC</sequence>
<evidence type="ECO:0000313" key="2">
    <source>
        <dbReference type="Proteomes" id="UP000246005"/>
    </source>
</evidence>
<dbReference type="Proteomes" id="UP000246005">
    <property type="component" value="Unassembled WGS sequence"/>
</dbReference>
<protein>
    <submittedName>
        <fullName evidence="1">Uncharacterized protein</fullName>
    </submittedName>
</protein>
<gene>
    <name evidence="1" type="ORF">C8D88_10883</name>
</gene>
<dbReference type="AlphaFoldDB" id="A0A316HUV1"/>
<accession>A0A316HUV1</accession>
<comment type="caution">
    <text evidence="1">The sequence shown here is derived from an EMBL/GenBank/DDBJ whole genome shotgun (WGS) entry which is preliminary data.</text>
</comment>
<proteinExistence type="predicted"/>
<evidence type="ECO:0000313" key="1">
    <source>
        <dbReference type="EMBL" id="PWK84468.1"/>
    </source>
</evidence>